<organism evidence="1 2">
    <name type="scientific">Methylobrevis pamukkalensis</name>
    <dbReference type="NCBI Taxonomy" id="1439726"/>
    <lineage>
        <taxon>Bacteria</taxon>
        <taxon>Pseudomonadati</taxon>
        <taxon>Pseudomonadota</taxon>
        <taxon>Alphaproteobacteria</taxon>
        <taxon>Hyphomicrobiales</taxon>
        <taxon>Pleomorphomonadaceae</taxon>
        <taxon>Methylobrevis</taxon>
    </lineage>
</organism>
<dbReference type="Proteomes" id="UP000094622">
    <property type="component" value="Unassembled WGS sequence"/>
</dbReference>
<dbReference type="RefSeq" id="WP_280938897.1">
    <property type="nucleotide sequence ID" value="NZ_MCRJ01000027.1"/>
</dbReference>
<sequence length="43" mass="4715">MLIGGVPLTLACRLLVMFEPGAAPETTLAGFKWRVAWRLTVMP</sequence>
<proteinExistence type="predicted"/>
<evidence type="ECO:0000313" key="1">
    <source>
        <dbReference type="EMBL" id="ODN71170.1"/>
    </source>
</evidence>
<comment type="caution">
    <text evidence="1">The sequence shown here is derived from an EMBL/GenBank/DDBJ whole genome shotgun (WGS) entry which is preliminary data.</text>
</comment>
<reference evidence="1 2" key="1">
    <citation type="submission" date="2016-07" db="EMBL/GenBank/DDBJ databases">
        <title>Draft Genome Sequence of Methylobrevis pamukkalensis PK2.</title>
        <authorList>
            <person name="Vasilenko O.V."/>
            <person name="Doronina N.V."/>
            <person name="Shmareva M.N."/>
            <person name="Tarlachkov S.V."/>
            <person name="Mustakhimov I."/>
            <person name="Trotsenko Y.A."/>
        </authorList>
    </citation>
    <scope>NUCLEOTIDE SEQUENCE [LARGE SCALE GENOMIC DNA]</scope>
    <source>
        <strain evidence="1 2">PK2</strain>
    </source>
</reference>
<protein>
    <submittedName>
        <fullName evidence="1">Uncharacterized protein</fullName>
    </submittedName>
</protein>
<dbReference type="AlphaFoldDB" id="A0A1E3H4D2"/>
<evidence type="ECO:0000313" key="2">
    <source>
        <dbReference type="Proteomes" id="UP000094622"/>
    </source>
</evidence>
<accession>A0A1E3H4D2</accession>
<dbReference type="EMBL" id="MCRJ01000027">
    <property type="protein sequence ID" value="ODN71170.1"/>
    <property type="molecule type" value="Genomic_DNA"/>
</dbReference>
<gene>
    <name evidence="1" type="ORF">A6302_01459</name>
</gene>
<name>A0A1E3H4D2_9HYPH</name>
<keyword evidence="2" id="KW-1185">Reference proteome</keyword>